<evidence type="ECO:0000256" key="1">
    <source>
        <dbReference type="ARBA" id="ARBA00006430"/>
    </source>
</evidence>
<feature type="transmembrane region" description="Helical" evidence="9">
    <location>
        <begin position="43"/>
        <end position="64"/>
    </location>
</feature>
<keyword evidence="6 9" id="KW-0769">Symport</keyword>
<evidence type="ECO:0000256" key="2">
    <source>
        <dbReference type="ARBA" id="ARBA00022448"/>
    </source>
</evidence>
<evidence type="ECO:0000256" key="7">
    <source>
        <dbReference type="ARBA" id="ARBA00022989"/>
    </source>
</evidence>
<dbReference type="InterPro" id="IPR004684">
    <property type="entry name" value="2keto-3dGluconate_permease"/>
</dbReference>
<reference evidence="10 11" key="1">
    <citation type="submission" date="2018-06" db="EMBL/GenBank/DDBJ databases">
        <authorList>
            <person name="Strepis N."/>
        </authorList>
    </citation>
    <scope>NUCLEOTIDE SEQUENCE [LARGE SCALE GENOMIC DNA]</scope>
    <source>
        <strain evidence="10">LUCI</strain>
    </source>
</reference>
<dbReference type="Proteomes" id="UP000277811">
    <property type="component" value="Unassembled WGS sequence"/>
</dbReference>
<protein>
    <recommendedName>
        <fullName evidence="9">2-keto-3-deoxygluconate permease</fullName>
        <shortName evidence="9">KDG permease</shortName>
    </recommendedName>
</protein>
<comment type="similarity">
    <text evidence="1 9">Belongs to the KdgT transporter family.</text>
</comment>
<dbReference type="HAMAP" id="MF_00070">
    <property type="entry name" value="KdgT"/>
    <property type="match status" value="1"/>
</dbReference>
<keyword evidence="5 9" id="KW-0812">Transmembrane</keyword>
<sequence length="328" mass="34045">MKIMENVQKVPGGMMLVPLLLGATLTTLAPGTAKFFGSFTAALMTGILPILAVFFFCMGATIDFRSSWIVLRKSGALVGTKVLFAALMGMIASHFIPPAGITSGFFAGLSVLAIVASMNDTNGGLYMALMNQYGTQEEASAYALMTLESGPFMTMVTLGVAGLGNFPWQAMLGAILPFLIGFLLGNLDHDIRSFLGKAVPVFIPFFAFALGNGLNFKVIANTGLLGILLGVTVVVLTGSVLLVADFLTGGNGRAGVAAASTAGAAVGVPVVIAAIDPKFTPVVASATALIATSVLVTAIITPILTGWWARKFNNRSPFSKKLKVQQEG</sequence>
<accession>A0A498RAF0</accession>
<feature type="transmembrane region" description="Helical" evidence="9">
    <location>
        <begin position="223"/>
        <end position="244"/>
    </location>
</feature>
<name>A0A498RAF0_9FIRM</name>
<comment type="subcellular location">
    <subcellularLocation>
        <location evidence="9">Cell membrane</location>
        <topology evidence="9">Multi-pass membrane protein</topology>
    </subcellularLocation>
</comment>
<feature type="transmembrane region" description="Helical" evidence="9">
    <location>
        <begin position="194"/>
        <end position="211"/>
    </location>
</feature>
<feature type="transmembrane region" description="Helical" evidence="9">
    <location>
        <begin position="166"/>
        <end position="187"/>
    </location>
</feature>
<dbReference type="AlphaFoldDB" id="A0A498RAF0"/>
<keyword evidence="3 9" id="KW-1003">Cell membrane</keyword>
<organism evidence="10 11">
    <name type="scientific">Lucifera butyrica</name>
    <dbReference type="NCBI Taxonomy" id="1351585"/>
    <lineage>
        <taxon>Bacteria</taxon>
        <taxon>Bacillati</taxon>
        <taxon>Bacillota</taxon>
        <taxon>Negativicutes</taxon>
        <taxon>Veillonellales</taxon>
        <taxon>Veillonellaceae</taxon>
        <taxon>Lucifera</taxon>
    </lineage>
</organism>
<dbReference type="Pfam" id="PF03812">
    <property type="entry name" value="KdgT"/>
    <property type="match status" value="1"/>
</dbReference>
<dbReference type="OrthoDB" id="2833at2"/>
<dbReference type="EMBL" id="UPPP01000133">
    <property type="protein sequence ID" value="VBB09676.1"/>
    <property type="molecule type" value="Genomic_DNA"/>
</dbReference>
<keyword evidence="2 9" id="KW-0813">Transport</keyword>
<evidence type="ECO:0000313" key="10">
    <source>
        <dbReference type="EMBL" id="VBB09676.1"/>
    </source>
</evidence>
<evidence type="ECO:0000256" key="4">
    <source>
        <dbReference type="ARBA" id="ARBA00022597"/>
    </source>
</evidence>
<feature type="transmembrane region" description="Helical" evidence="9">
    <location>
        <begin position="101"/>
        <end position="118"/>
    </location>
</feature>
<dbReference type="RefSeq" id="WP_122630454.1">
    <property type="nucleotide sequence ID" value="NZ_UPPP01000133.1"/>
</dbReference>
<keyword evidence="7 9" id="KW-1133">Transmembrane helix</keyword>
<comment type="function">
    <text evidence="9">Catalyzes the proton-dependent uptake of 2-keto-3-deoxygluconate (KDG) into the cell.</text>
</comment>
<dbReference type="GO" id="GO:0005886">
    <property type="term" value="C:plasma membrane"/>
    <property type="evidence" value="ECO:0007669"/>
    <property type="project" value="UniProtKB-SubCell"/>
</dbReference>
<dbReference type="GO" id="GO:0015649">
    <property type="term" value="F:2-keto-3-deoxygluconate:proton symporter activity"/>
    <property type="evidence" value="ECO:0007669"/>
    <property type="project" value="UniProtKB-UniRule"/>
</dbReference>
<evidence type="ECO:0000256" key="8">
    <source>
        <dbReference type="ARBA" id="ARBA00023136"/>
    </source>
</evidence>
<feature type="transmembrane region" description="Helical" evidence="9">
    <location>
        <begin position="76"/>
        <end position="95"/>
    </location>
</feature>
<feature type="transmembrane region" description="Helical" evidence="9">
    <location>
        <begin position="256"/>
        <end position="275"/>
    </location>
</feature>
<comment type="caution">
    <text evidence="9">Lacks conserved residue(s) required for the propagation of feature annotation.</text>
</comment>
<keyword evidence="8 9" id="KW-0472">Membrane</keyword>
<comment type="catalytic activity">
    <reaction evidence="9">
        <text>2-dehydro-3-deoxy-D-gluconate(in) + H(+)(in) = 2-dehydro-3-deoxy-D-gluconate(out) + H(+)(out)</text>
        <dbReference type="Rhea" id="RHEA:29943"/>
        <dbReference type="ChEBI" id="CHEBI:15378"/>
        <dbReference type="ChEBI" id="CHEBI:57990"/>
    </reaction>
</comment>
<evidence type="ECO:0000313" key="11">
    <source>
        <dbReference type="Proteomes" id="UP000277811"/>
    </source>
</evidence>
<feature type="transmembrane region" description="Helical" evidence="9">
    <location>
        <begin position="139"/>
        <end position="160"/>
    </location>
</feature>
<proteinExistence type="inferred from homology"/>
<keyword evidence="11" id="KW-1185">Reference proteome</keyword>
<evidence type="ECO:0000256" key="3">
    <source>
        <dbReference type="ARBA" id="ARBA00022475"/>
    </source>
</evidence>
<evidence type="ECO:0000256" key="5">
    <source>
        <dbReference type="ARBA" id="ARBA00022692"/>
    </source>
</evidence>
<evidence type="ECO:0000256" key="9">
    <source>
        <dbReference type="HAMAP-Rule" id="MF_00070"/>
    </source>
</evidence>
<keyword evidence="4 9" id="KW-0762">Sugar transport</keyword>
<evidence type="ECO:0000256" key="6">
    <source>
        <dbReference type="ARBA" id="ARBA00022847"/>
    </source>
</evidence>
<feature type="transmembrane region" description="Helical" evidence="9">
    <location>
        <begin position="287"/>
        <end position="309"/>
    </location>
</feature>
<gene>
    <name evidence="9" type="primary">kdgT</name>
    <name evidence="10" type="ORF">LUCI_4974</name>
</gene>